<reference evidence="6" key="1">
    <citation type="journal article" date="2020" name="Stud. Mycol.">
        <title>101 Dothideomycetes genomes: a test case for predicting lifestyles and emergence of pathogens.</title>
        <authorList>
            <person name="Haridas S."/>
            <person name="Albert R."/>
            <person name="Binder M."/>
            <person name="Bloem J."/>
            <person name="Labutti K."/>
            <person name="Salamov A."/>
            <person name="Andreopoulos B."/>
            <person name="Baker S."/>
            <person name="Barry K."/>
            <person name="Bills G."/>
            <person name="Bluhm B."/>
            <person name="Cannon C."/>
            <person name="Castanera R."/>
            <person name="Culley D."/>
            <person name="Daum C."/>
            <person name="Ezra D."/>
            <person name="Gonzalez J."/>
            <person name="Henrissat B."/>
            <person name="Kuo A."/>
            <person name="Liang C."/>
            <person name="Lipzen A."/>
            <person name="Lutzoni F."/>
            <person name="Magnuson J."/>
            <person name="Mondo S."/>
            <person name="Nolan M."/>
            <person name="Ohm R."/>
            <person name="Pangilinan J."/>
            <person name="Park H.-J."/>
            <person name="Ramirez L."/>
            <person name="Alfaro M."/>
            <person name="Sun H."/>
            <person name="Tritt A."/>
            <person name="Yoshinaga Y."/>
            <person name="Zwiers L.-H."/>
            <person name="Turgeon B."/>
            <person name="Goodwin S."/>
            <person name="Spatafora J."/>
            <person name="Crous P."/>
            <person name="Grigoriev I."/>
        </authorList>
    </citation>
    <scope>NUCLEOTIDE SEQUENCE</scope>
    <source>
        <strain evidence="6">ATCC 74209</strain>
    </source>
</reference>
<dbReference type="EMBL" id="ML994249">
    <property type="protein sequence ID" value="KAF2197327.1"/>
    <property type="molecule type" value="Genomic_DNA"/>
</dbReference>
<dbReference type="InterPro" id="IPR016715">
    <property type="entry name" value="PAF_acetylhydro_eukaryote"/>
</dbReference>
<keyword evidence="7" id="KW-1185">Reference proteome</keyword>
<organism evidence="6 7">
    <name type="scientific">Delitschia confertaspora ATCC 74209</name>
    <dbReference type="NCBI Taxonomy" id="1513339"/>
    <lineage>
        <taxon>Eukaryota</taxon>
        <taxon>Fungi</taxon>
        <taxon>Dikarya</taxon>
        <taxon>Ascomycota</taxon>
        <taxon>Pezizomycotina</taxon>
        <taxon>Dothideomycetes</taxon>
        <taxon>Pleosporomycetidae</taxon>
        <taxon>Pleosporales</taxon>
        <taxon>Delitschiaceae</taxon>
        <taxon>Delitschia</taxon>
    </lineage>
</organism>
<dbReference type="EC" id="3.1.1.47" evidence="4"/>
<dbReference type="Proteomes" id="UP000799536">
    <property type="component" value="Unassembled WGS sequence"/>
</dbReference>
<keyword evidence="3 4" id="KW-0443">Lipid metabolism</keyword>
<dbReference type="PANTHER" id="PTHR10272">
    <property type="entry name" value="PLATELET-ACTIVATING FACTOR ACETYLHYDROLASE"/>
    <property type="match status" value="1"/>
</dbReference>
<dbReference type="PANTHER" id="PTHR10272:SF7">
    <property type="entry name" value="PHOSPHOLIPASE-RELATED"/>
    <property type="match status" value="1"/>
</dbReference>
<evidence type="ECO:0000256" key="1">
    <source>
        <dbReference type="ARBA" id="ARBA00022801"/>
    </source>
</evidence>
<evidence type="ECO:0000256" key="2">
    <source>
        <dbReference type="ARBA" id="ARBA00022963"/>
    </source>
</evidence>
<sequence length="507" mass="56102">MGWLNRLNPTPAFPPYTGPYKVGSAHVEIPTADLECPSPAPDGAQPTVAFRIFYPCQQDSKEPGVRWIPDPQREYIGAYARFLGANSVFANSFAIFPQLLYYITIPVHRDAHILEPPTQNKRWPVMVFSHGLGGSMNAYSHLVGSLASHGIVVIAPDHRDGSSPISFVSDPKTGKSTSVEYRRLPHKPSTEVYEGRDEQLRIRLWELGLIHSALIKLDSGLPLKNLRRTSKHNHSTDTLSQFTNLLSVRDPGSISYAGHSFGAASMVQFIKSTFYHKSTPQDSSYKPLFTPSPSSDLVRQITPSTSVTLLDLWTLPLQSPGTAWLREKPMPSYHSPEGGSRLLAILSEAFYKWSANLNETIRTVAKPKTTSNTFPNQPGPHIFYPVASAHLSQSDFGVLFAWVTTKIFGAKEPERVLKLNVRAILQTLRNSGVEVAETSFMDREVEREDGKGARDEEILSREKGVVRDWISLGTEAGAHGHEQVSKGPADAVVEGEVLGEVVQEEER</sequence>
<feature type="active site" description="Charge relay system" evidence="5">
    <location>
        <position position="390"/>
    </location>
</feature>
<protein>
    <recommendedName>
        <fullName evidence="4">Putative phospholipase</fullName>
        <ecNumber evidence="4">3.1.1.47</ecNumber>
    </recommendedName>
</protein>
<dbReference type="OrthoDB" id="2363873at2759"/>
<dbReference type="AlphaFoldDB" id="A0A9P4JD97"/>
<name>A0A9P4JD97_9PLEO</name>
<dbReference type="GO" id="GO:0016042">
    <property type="term" value="P:lipid catabolic process"/>
    <property type="evidence" value="ECO:0007669"/>
    <property type="project" value="UniProtKB-KW"/>
</dbReference>
<gene>
    <name evidence="6" type="ORF">GQ43DRAFT_381263</name>
</gene>
<evidence type="ECO:0000313" key="7">
    <source>
        <dbReference type="Proteomes" id="UP000799536"/>
    </source>
</evidence>
<comment type="caution">
    <text evidence="6">The sequence shown here is derived from an EMBL/GenBank/DDBJ whole genome shotgun (WGS) entry which is preliminary data.</text>
</comment>
<dbReference type="Pfam" id="PF03403">
    <property type="entry name" value="PAF-AH_p_II"/>
    <property type="match status" value="1"/>
</dbReference>
<dbReference type="InterPro" id="IPR029058">
    <property type="entry name" value="AB_hydrolase_fold"/>
</dbReference>
<dbReference type="GO" id="GO:0003847">
    <property type="term" value="F:1-alkyl-2-acetylglycerophosphocholine esterase activity"/>
    <property type="evidence" value="ECO:0007669"/>
    <property type="project" value="UniProtKB-UniRule"/>
</dbReference>
<evidence type="ECO:0000256" key="3">
    <source>
        <dbReference type="ARBA" id="ARBA00023098"/>
    </source>
</evidence>
<comment type="similarity">
    <text evidence="4">Belongs to the serine esterase family.</text>
</comment>
<dbReference type="SUPFAM" id="SSF53474">
    <property type="entry name" value="alpha/beta-Hydrolases"/>
    <property type="match status" value="1"/>
</dbReference>
<accession>A0A9P4JD97</accession>
<evidence type="ECO:0000313" key="6">
    <source>
        <dbReference type="EMBL" id="KAF2197327.1"/>
    </source>
</evidence>
<keyword evidence="2 4" id="KW-0442">Lipid degradation</keyword>
<proteinExistence type="inferred from homology"/>
<feature type="active site" description="Nucleophile" evidence="5">
    <location>
        <position position="260"/>
    </location>
</feature>
<keyword evidence="1 4" id="KW-0378">Hydrolase</keyword>
<dbReference type="PIRSF" id="PIRSF018169">
    <property type="entry name" value="PAF_acetylhydrolase"/>
    <property type="match status" value="1"/>
</dbReference>
<comment type="catalytic activity">
    <reaction evidence="4">
        <text>a 1-O-alkyl-2-acetyl-sn-glycero-3-phosphocholine + H2O = a 1-O-alkyl-sn-glycero-3-phosphocholine + acetate + H(+)</text>
        <dbReference type="Rhea" id="RHEA:17777"/>
        <dbReference type="ChEBI" id="CHEBI:15377"/>
        <dbReference type="ChEBI" id="CHEBI:15378"/>
        <dbReference type="ChEBI" id="CHEBI:30089"/>
        <dbReference type="ChEBI" id="CHEBI:30909"/>
        <dbReference type="ChEBI" id="CHEBI:36707"/>
        <dbReference type="EC" id="3.1.1.47"/>
    </reaction>
</comment>
<evidence type="ECO:0000256" key="4">
    <source>
        <dbReference type="PIRNR" id="PIRNR018169"/>
    </source>
</evidence>
<feature type="active site" description="Charge relay system" evidence="5">
    <location>
        <position position="311"/>
    </location>
</feature>
<dbReference type="Gene3D" id="3.40.50.1820">
    <property type="entry name" value="alpha/beta hydrolase"/>
    <property type="match status" value="1"/>
</dbReference>
<evidence type="ECO:0000256" key="5">
    <source>
        <dbReference type="PIRSR" id="PIRSR018169-1"/>
    </source>
</evidence>